<dbReference type="InterPro" id="IPR040085">
    <property type="entry name" value="MJ0674-like"/>
</dbReference>
<dbReference type="PANTHER" id="PTHR43075">
    <property type="entry name" value="FORMATE LYASE ACTIVATING ENZYME, PUTATIVE (AFU_ORTHOLOGUE AFUA_2G15630)-RELATED"/>
    <property type="match status" value="1"/>
</dbReference>
<gene>
    <name evidence="7" type="ORF">H6A60_09130</name>
</gene>
<dbReference type="Gene3D" id="3.20.20.70">
    <property type="entry name" value="Aldolase class I"/>
    <property type="match status" value="1"/>
</dbReference>
<evidence type="ECO:0000256" key="4">
    <source>
        <dbReference type="ARBA" id="ARBA00023004"/>
    </source>
</evidence>
<reference evidence="7 8" key="1">
    <citation type="journal article" date="2021" name="Sci. Rep.">
        <title>The distribution of antibiotic resistance genes in chicken gut microbiota commensals.</title>
        <authorList>
            <person name="Juricova H."/>
            <person name="Matiasovicova J."/>
            <person name="Kubasova T."/>
            <person name="Cejkova D."/>
            <person name="Rychlik I."/>
        </authorList>
    </citation>
    <scope>NUCLEOTIDE SEQUENCE [LARGE SCALE GENOMIC DNA]</scope>
    <source>
        <strain evidence="7 8">An829</strain>
    </source>
</reference>
<accession>A0ABS2DTF9</accession>
<evidence type="ECO:0000256" key="1">
    <source>
        <dbReference type="ARBA" id="ARBA00001966"/>
    </source>
</evidence>
<dbReference type="SFLD" id="SFLDS00029">
    <property type="entry name" value="Radical_SAM"/>
    <property type="match status" value="1"/>
</dbReference>
<keyword evidence="8" id="KW-1185">Reference proteome</keyword>
<dbReference type="RefSeq" id="WP_205103762.1">
    <property type="nucleotide sequence ID" value="NZ_JACJJC010000015.1"/>
</dbReference>
<keyword evidence="5" id="KW-0411">Iron-sulfur</keyword>
<dbReference type="SFLD" id="SFLDG01099">
    <property type="entry name" value="Uncharacterised_Radical_SAM_Su"/>
    <property type="match status" value="1"/>
</dbReference>
<keyword evidence="2" id="KW-0949">S-adenosyl-L-methionine</keyword>
<organism evidence="7 8">
    <name type="scientific">Sutterella massiliensis</name>
    <dbReference type="NCBI Taxonomy" id="1816689"/>
    <lineage>
        <taxon>Bacteria</taxon>
        <taxon>Pseudomonadati</taxon>
        <taxon>Pseudomonadota</taxon>
        <taxon>Betaproteobacteria</taxon>
        <taxon>Burkholderiales</taxon>
        <taxon>Sutterellaceae</taxon>
        <taxon>Sutterella</taxon>
    </lineage>
</organism>
<evidence type="ECO:0000313" key="7">
    <source>
        <dbReference type="EMBL" id="MBM6704642.1"/>
    </source>
</evidence>
<dbReference type="InterPro" id="IPR007197">
    <property type="entry name" value="rSAM"/>
</dbReference>
<comment type="caution">
    <text evidence="7">The sequence shown here is derived from an EMBL/GenBank/DDBJ whole genome shotgun (WGS) entry which is preliminary data.</text>
</comment>
<name>A0ABS2DTF9_9BURK</name>
<keyword evidence="4" id="KW-0408">Iron</keyword>
<keyword evidence="3" id="KW-0479">Metal-binding</keyword>
<dbReference type="PIRSF" id="PIRSF004869">
    <property type="entry name" value="PflX_prd"/>
    <property type="match status" value="1"/>
</dbReference>
<dbReference type="InterPro" id="IPR058240">
    <property type="entry name" value="rSAM_sf"/>
</dbReference>
<evidence type="ECO:0000256" key="5">
    <source>
        <dbReference type="ARBA" id="ARBA00023014"/>
    </source>
</evidence>
<feature type="domain" description="Radical SAM core" evidence="6">
    <location>
        <begin position="77"/>
        <end position="205"/>
    </location>
</feature>
<proteinExistence type="predicted"/>
<evidence type="ECO:0000256" key="3">
    <source>
        <dbReference type="ARBA" id="ARBA00022723"/>
    </source>
</evidence>
<evidence type="ECO:0000259" key="6">
    <source>
        <dbReference type="Pfam" id="PF04055"/>
    </source>
</evidence>
<dbReference type="CDD" id="cd01335">
    <property type="entry name" value="Radical_SAM"/>
    <property type="match status" value="1"/>
</dbReference>
<dbReference type="PANTHER" id="PTHR43075:SF1">
    <property type="entry name" value="FORMATE LYASE ACTIVATING ENZYME, PUTATIVE (AFU_ORTHOLOGUE AFUA_2G15630)-RELATED"/>
    <property type="match status" value="1"/>
</dbReference>
<evidence type="ECO:0000256" key="2">
    <source>
        <dbReference type="ARBA" id="ARBA00022691"/>
    </source>
</evidence>
<dbReference type="InterPro" id="IPR016431">
    <property type="entry name" value="Pyrv-formate_lyase-activ_prd"/>
</dbReference>
<dbReference type="SUPFAM" id="SSF102114">
    <property type="entry name" value="Radical SAM enzymes"/>
    <property type="match status" value="1"/>
</dbReference>
<sequence length="324" mass="36708">MIATRSLAGVQADAKVVSRHCSGPCNLCPRRCNADRSTPLGNKRSLCHGGERMQVALVNLHAWEEPCISGKHGAGTIFFSHCNLRCCFCQNHEISAEGRGYDIDAERLVEIMFEEVERGAECIEFVSPTQYVDRLVEPLQEARRRGLRVPVVYNSNAYELPESLHLLDGLVDVFLPDLKYFDNRLGELYSGVPQYFTYASRAIETMFEMTGAPVFNEAGIMTRGMIVRHLVLPWQWRDSCRLLDWLHGRFGDDIYISLMNQYMPVWKACRHPEINRPLTTLEYQKVLRHAEAIGVKKGFRQVGRTNSAAFIPHFDGSNVLAAGQ</sequence>
<dbReference type="InterPro" id="IPR013785">
    <property type="entry name" value="Aldolase_TIM"/>
</dbReference>
<evidence type="ECO:0000313" key="8">
    <source>
        <dbReference type="Proteomes" id="UP000715095"/>
    </source>
</evidence>
<dbReference type="Proteomes" id="UP000715095">
    <property type="component" value="Unassembled WGS sequence"/>
</dbReference>
<dbReference type="Pfam" id="PF04055">
    <property type="entry name" value="Radical_SAM"/>
    <property type="match status" value="1"/>
</dbReference>
<comment type="cofactor">
    <cofactor evidence="1">
        <name>[4Fe-4S] cluster</name>
        <dbReference type="ChEBI" id="CHEBI:49883"/>
    </cofactor>
</comment>
<dbReference type="EMBL" id="JACJJC010000015">
    <property type="protein sequence ID" value="MBM6704642.1"/>
    <property type="molecule type" value="Genomic_DNA"/>
</dbReference>
<protein>
    <submittedName>
        <fullName evidence="7">Radical SAM protein</fullName>
    </submittedName>
</protein>